<keyword evidence="4 10" id="KW-0819">tRNA processing</keyword>
<feature type="disulfide bond" description="Alternate" evidence="10">
    <location>
        <begin position="111"/>
        <end position="208"/>
    </location>
</feature>
<dbReference type="InterPro" id="IPR023382">
    <property type="entry name" value="MnmA-like_central_sf"/>
</dbReference>
<dbReference type="Gene3D" id="2.40.30.10">
    <property type="entry name" value="Translation factors"/>
    <property type="match status" value="1"/>
</dbReference>
<dbReference type="GO" id="GO:0103016">
    <property type="term" value="F:tRNA-uridine 2-sulfurtransferase activity"/>
    <property type="evidence" value="ECO:0007669"/>
    <property type="project" value="UniProtKB-EC"/>
</dbReference>
<dbReference type="GO" id="GO:0002143">
    <property type="term" value="P:tRNA wobble position uridine thiolation"/>
    <property type="evidence" value="ECO:0007669"/>
    <property type="project" value="TreeGrafter"/>
</dbReference>
<evidence type="ECO:0000256" key="5">
    <source>
        <dbReference type="ARBA" id="ARBA00022741"/>
    </source>
</evidence>
<keyword evidence="5 10" id="KW-0547">Nucleotide-binding</keyword>
<comment type="catalytic activity">
    <reaction evidence="9 10">
        <text>S-sulfanyl-L-cysteinyl-[protein] + uridine(34) in tRNA + AH2 + ATP = 2-thiouridine(34) in tRNA + L-cysteinyl-[protein] + A + AMP + diphosphate + H(+)</text>
        <dbReference type="Rhea" id="RHEA:47032"/>
        <dbReference type="Rhea" id="RHEA-COMP:10131"/>
        <dbReference type="Rhea" id="RHEA-COMP:11726"/>
        <dbReference type="Rhea" id="RHEA-COMP:11727"/>
        <dbReference type="Rhea" id="RHEA-COMP:11728"/>
        <dbReference type="ChEBI" id="CHEBI:13193"/>
        <dbReference type="ChEBI" id="CHEBI:15378"/>
        <dbReference type="ChEBI" id="CHEBI:17499"/>
        <dbReference type="ChEBI" id="CHEBI:29950"/>
        <dbReference type="ChEBI" id="CHEBI:30616"/>
        <dbReference type="ChEBI" id="CHEBI:33019"/>
        <dbReference type="ChEBI" id="CHEBI:61963"/>
        <dbReference type="ChEBI" id="CHEBI:65315"/>
        <dbReference type="ChEBI" id="CHEBI:87170"/>
        <dbReference type="ChEBI" id="CHEBI:456215"/>
        <dbReference type="EC" id="2.8.1.13"/>
    </reaction>
</comment>
<feature type="active site" description="Nucleophile" evidence="10">
    <location>
        <position position="111"/>
    </location>
</feature>
<evidence type="ECO:0000256" key="10">
    <source>
        <dbReference type="HAMAP-Rule" id="MF_00144"/>
    </source>
</evidence>
<comment type="subcellular location">
    <subcellularLocation>
        <location evidence="10">Cytoplasm</location>
    </subcellularLocation>
</comment>
<evidence type="ECO:0000256" key="7">
    <source>
        <dbReference type="ARBA" id="ARBA00022884"/>
    </source>
</evidence>
<feature type="binding site" evidence="10">
    <location>
        <position position="37"/>
    </location>
    <ligand>
        <name>ATP</name>
        <dbReference type="ChEBI" id="CHEBI:30616"/>
    </ligand>
</feature>
<dbReference type="PANTHER" id="PTHR11933">
    <property type="entry name" value="TRNA 5-METHYLAMINOMETHYL-2-THIOURIDYLATE -METHYLTRANSFERASE"/>
    <property type="match status" value="1"/>
</dbReference>
<name>A0A2H0YUB3_9BACT</name>
<feature type="active site" description="Cysteine persulfide intermediate" evidence="10">
    <location>
        <position position="208"/>
    </location>
</feature>
<feature type="site" description="Interaction with tRNA" evidence="10">
    <location>
        <position position="347"/>
    </location>
</feature>
<organism evidence="13 14">
    <name type="scientific">Candidatus Kerfeldbacteria bacterium CG08_land_8_20_14_0_20_40_16</name>
    <dbReference type="NCBI Taxonomy" id="2014244"/>
    <lineage>
        <taxon>Bacteria</taxon>
        <taxon>Candidatus Kerfeldiibacteriota</taxon>
    </lineage>
</organism>
<dbReference type="Pfam" id="PF20258">
    <property type="entry name" value="tRNA_Me_trans_C"/>
    <property type="match status" value="1"/>
</dbReference>
<protein>
    <recommendedName>
        <fullName evidence="10">tRNA-specific 2-thiouridylase MnmA</fullName>
        <ecNumber evidence="10">2.8.1.13</ecNumber>
    </recommendedName>
</protein>
<evidence type="ECO:0000256" key="1">
    <source>
        <dbReference type="ARBA" id="ARBA00022490"/>
    </source>
</evidence>
<dbReference type="AlphaFoldDB" id="A0A2H0YUB3"/>
<dbReference type="Pfam" id="PF03054">
    <property type="entry name" value="tRNA_Me_trans"/>
    <property type="match status" value="1"/>
</dbReference>
<dbReference type="EC" id="2.8.1.13" evidence="10"/>
<dbReference type="CDD" id="cd01998">
    <property type="entry name" value="MnmA_TRMU-like"/>
    <property type="match status" value="1"/>
</dbReference>
<dbReference type="EMBL" id="PEXU01000058">
    <property type="protein sequence ID" value="PIS42088.1"/>
    <property type="molecule type" value="Genomic_DNA"/>
</dbReference>
<reference evidence="13 14" key="1">
    <citation type="submission" date="2017-09" db="EMBL/GenBank/DDBJ databases">
        <title>Depth-based differentiation of microbial function through sediment-hosted aquifers and enrichment of novel symbionts in the deep terrestrial subsurface.</title>
        <authorList>
            <person name="Probst A.J."/>
            <person name="Ladd B."/>
            <person name="Jarett J.K."/>
            <person name="Geller-Mcgrath D.E."/>
            <person name="Sieber C.M."/>
            <person name="Emerson J.B."/>
            <person name="Anantharaman K."/>
            <person name="Thomas B.C."/>
            <person name="Malmstrom R."/>
            <person name="Stieglmeier M."/>
            <person name="Klingl A."/>
            <person name="Woyke T."/>
            <person name="Ryan C.M."/>
            <person name="Banfield J.F."/>
        </authorList>
    </citation>
    <scope>NUCLEOTIDE SEQUENCE [LARGE SCALE GENOMIC DNA]</scope>
    <source>
        <strain evidence="13">CG08_land_8_20_14_0_20_40_16</strain>
    </source>
</reference>
<evidence type="ECO:0000259" key="12">
    <source>
        <dbReference type="Pfam" id="PF20259"/>
    </source>
</evidence>
<dbReference type="FunFam" id="2.40.30.10:FF:000023">
    <property type="entry name" value="tRNA-specific 2-thiouridylase MnmA"/>
    <property type="match status" value="1"/>
</dbReference>
<keyword evidence="6 10" id="KW-0067">ATP-binding</keyword>
<dbReference type="GO" id="GO:0005737">
    <property type="term" value="C:cytoplasm"/>
    <property type="evidence" value="ECO:0007669"/>
    <property type="project" value="UniProtKB-SubCell"/>
</dbReference>
<keyword evidence="7 10" id="KW-0694">RNA-binding</keyword>
<dbReference type="HAMAP" id="MF_00144">
    <property type="entry name" value="tRNA_thiouridyl_MnmA"/>
    <property type="match status" value="1"/>
</dbReference>
<comment type="function">
    <text evidence="10">Catalyzes the 2-thiolation of uridine at the wobble position (U34) of tRNA, leading to the formation of s(2)U34.</text>
</comment>
<evidence type="ECO:0000256" key="8">
    <source>
        <dbReference type="ARBA" id="ARBA00023157"/>
    </source>
</evidence>
<feature type="site" description="Interaction with tRNA" evidence="10">
    <location>
        <position position="136"/>
    </location>
</feature>
<dbReference type="FunFam" id="2.30.30.280:FF:000001">
    <property type="entry name" value="tRNA-specific 2-thiouridylase MnmA"/>
    <property type="match status" value="1"/>
</dbReference>
<keyword evidence="2 10" id="KW-0820">tRNA-binding</keyword>
<dbReference type="InterPro" id="IPR046884">
    <property type="entry name" value="MnmA-like_central"/>
</dbReference>
<feature type="region of interest" description="Interaction with tRNA" evidence="10">
    <location>
        <begin position="314"/>
        <end position="315"/>
    </location>
</feature>
<dbReference type="InterPro" id="IPR004506">
    <property type="entry name" value="MnmA-like"/>
</dbReference>
<sequence length="364" mass="41561">MSLKRKKVFVAMSGGVDSSVAAALLKRQGYEVRGIFMKNWSENINWDKNGLAFKTTLCPWIEDQEDMRQVCSKLNIPFYTFDFEKEYKEKVVNYFFESYQKGITPNPDVMCNKEIKFKIFLEKSIKLGADFIATGHYARIKTSGKNRYHLLKGKDLNKDQSYFLYTLDQAKLSRILFPIGAYQKHRVRAIAKQLGLTTHDKKDSQGICFIGEINVRNFLKTRIKEKIGKIITSDGKIIGKHNGVVFYTIGQRKGIKIGGGIPYYVVAKDIKSNTLMVAKGNQDSCLYRDKLIASNLSWIVSQPTYPFKCLTKIRYRQSDQAATIYYLKEDQIAVHFELPQRAITPGQSIVFYQGSEVIGGGIIQ</sequence>
<feature type="domain" description="tRNA-specific 2-thiouridylase MnmA-like central" evidence="12">
    <location>
        <begin position="216"/>
        <end position="279"/>
    </location>
</feature>
<evidence type="ECO:0000313" key="13">
    <source>
        <dbReference type="EMBL" id="PIS42088.1"/>
    </source>
</evidence>
<evidence type="ECO:0000256" key="6">
    <source>
        <dbReference type="ARBA" id="ARBA00022840"/>
    </source>
</evidence>
<dbReference type="Gene3D" id="3.40.50.620">
    <property type="entry name" value="HUPs"/>
    <property type="match status" value="1"/>
</dbReference>
<dbReference type="FunFam" id="3.40.50.620:FF:000115">
    <property type="entry name" value="tRNA-specific 2-thiouridylase MnmA"/>
    <property type="match status" value="1"/>
</dbReference>
<feature type="region of interest" description="Interaction with tRNA" evidence="10">
    <location>
        <begin position="158"/>
        <end position="160"/>
    </location>
</feature>
<dbReference type="Pfam" id="PF20259">
    <property type="entry name" value="tRNA_Me_trans_M"/>
    <property type="match status" value="1"/>
</dbReference>
<dbReference type="InterPro" id="IPR046885">
    <property type="entry name" value="MnmA-like_C"/>
</dbReference>
<evidence type="ECO:0000259" key="11">
    <source>
        <dbReference type="Pfam" id="PF20258"/>
    </source>
</evidence>
<evidence type="ECO:0000256" key="9">
    <source>
        <dbReference type="ARBA" id="ARBA00051542"/>
    </source>
</evidence>
<feature type="binding site" evidence="10">
    <location>
        <position position="135"/>
    </location>
    <ligand>
        <name>ATP</name>
        <dbReference type="ChEBI" id="CHEBI:30616"/>
    </ligand>
</feature>
<feature type="region of interest" description="Interaction with target base in tRNA" evidence="10">
    <location>
        <begin position="106"/>
        <end position="108"/>
    </location>
</feature>
<dbReference type="Gene3D" id="2.30.30.280">
    <property type="entry name" value="Adenine nucleotide alpha hydrolases-like domains"/>
    <property type="match status" value="1"/>
</dbReference>
<evidence type="ECO:0000313" key="14">
    <source>
        <dbReference type="Proteomes" id="UP000231542"/>
    </source>
</evidence>
<dbReference type="SUPFAM" id="SSF52402">
    <property type="entry name" value="Adenine nucleotide alpha hydrolases-like"/>
    <property type="match status" value="1"/>
</dbReference>
<feature type="domain" description="tRNA-specific 2-thiouridylase MnmA-like C-terminal" evidence="11">
    <location>
        <begin position="288"/>
        <end position="363"/>
    </location>
</feature>
<dbReference type="Proteomes" id="UP000231542">
    <property type="component" value="Unassembled WGS sequence"/>
</dbReference>
<evidence type="ECO:0000256" key="2">
    <source>
        <dbReference type="ARBA" id="ARBA00022555"/>
    </source>
</evidence>
<dbReference type="GO" id="GO:0000049">
    <property type="term" value="F:tRNA binding"/>
    <property type="evidence" value="ECO:0007669"/>
    <property type="project" value="UniProtKB-KW"/>
</dbReference>
<evidence type="ECO:0000256" key="4">
    <source>
        <dbReference type="ARBA" id="ARBA00022694"/>
    </source>
</evidence>
<keyword evidence="8 10" id="KW-1015">Disulfide bond</keyword>
<evidence type="ECO:0000256" key="3">
    <source>
        <dbReference type="ARBA" id="ARBA00022679"/>
    </source>
</evidence>
<gene>
    <name evidence="10" type="primary">mnmA</name>
    <name evidence="13" type="ORF">COT24_05445</name>
</gene>
<feature type="binding site" evidence="10">
    <location>
        <begin position="11"/>
        <end position="18"/>
    </location>
    <ligand>
        <name>ATP</name>
        <dbReference type="ChEBI" id="CHEBI:30616"/>
    </ligand>
</feature>
<comment type="similarity">
    <text evidence="10">Belongs to the MnmA/TRMU family.</text>
</comment>
<proteinExistence type="inferred from homology"/>
<dbReference type="NCBIfam" id="TIGR00420">
    <property type="entry name" value="trmU"/>
    <property type="match status" value="1"/>
</dbReference>
<keyword evidence="1 10" id="KW-0963">Cytoplasm</keyword>
<dbReference type="GO" id="GO:0005524">
    <property type="term" value="F:ATP binding"/>
    <property type="evidence" value="ECO:0007669"/>
    <property type="project" value="UniProtKB-KW"/>
</dbReference>
<accession>A0A2H0YUB3</accession>
<keyword evidence="3 10" id="KW-0808">Transferase</keyword>
<dbReference type="NCBIfam" id="NF001138">
    <property type="entry name" value="PRK00143.1"/>
    <property type="match status" value="1"/>
</dbReference>
<dbReference type="InterPro" id="IPR014729">
    <property type="entry name" value="Rossmann-like_a/b/a_fold"/>
</dbReference>
<dbReference type="PANTHER" id="PTHR11933:SF5">
    <property type="entry name" value="MITOCHONDRIAL TRNA-SPECIFIC 2-THIOURIDYLASE 1"/>
    <property type="match status" value="1"/>
</dbReference>
<comment type="caution">
    <text evidence="13">The sequence shown here is derived from an EMBL/GenBank/DDBJ whole genome shotgun (WGS) entry which is preliminary data.</text>
</comment>